<evidence type="ECO:0000313" key="2">
    <source>
        <dbReference type="EMBL" id="KAJ7063791.1"/>
    </source>
</evidence>
<name>A0AAD6TMK3_9AGAR</name>
<protein>
    <submittedName>
        <fullName evidence="2">Uncharacterized protein</fullName>
    </submittedName>
</protein>
<dbReference type="AlphaFoldDB" id="A0AAD6TMK3"/>
<feature type="region of interest" description="Disordered" evidence="1">
    <location>
        <begin position="196"/>
        <end position="242"/>
    </location>
</feature>
<organism evidence="2 3">
    <name type="scientific">Mycena belliarum</name>
    <dbReference type="NCBI Taxonomy" id="1033014"/>
    <lineage>
        <taxon>Eukaryota</taxon>
        <taxon>Fungi</taxon>
        <taxon>Dikarya</taxon>
        <taxon>Basidiomycota</taxon>
        <taxon>Agaricomycotina</taxon>
        <taxon>Agaricomycetes</taxon>
        <taxon>Agaricomycetidae</taxon>
        <taxon>Agaricales</taxon>
        <taxon>Marasmiineae</taxon>
        <taxon>Mycenaceae</taxon>
        <taxon>Mycena</taxon>
    </lineage>
</organism>
<gene>
    <name evidence="2" type="ORF">B0H15DRAFT_974525</name>
</gene>
<proteinExistence type="predicted"/>
<sequence length="379" mass="40131">MILEAPAACAHPPHSQTRHRRRPPPVACYAAPAVPRPPSNHLVSRSLPRPRVSLHAPTPPSVVSALCRPLPTHPCAVSPLRSSEADTYKVPPSLPIAHAEALAVRLAGSSPPRIGRPARCLSPSPLPRHAHTTTPLKRSSARRLRTRTPSFATPPLPRCSTRRSRTPLQAQHPLAFCGTNASGHIICFPAIGVGSRRRARRPSPPSNPLPPRPCVPCPQPPARPAARTVSPANSRPKCARGSRIAAPSSLVRRLLLPPAIARDRLHRRRARPSVPVPSLTAAAALVLGDVELVSGAACANQDEGQALPARAIYARRMSSWAGKQEVANEAPAHDVGYVEAVLQRPPAASAPAAAHARRSCAHVGISLLTAPFANLSALL</sequence>
<comment type="caution">
    <text evidence="2">The sequence shown here is derived from an EMBL/GenBank/DDBJ whole genome shotgun (WGS) entry which is preliminary data.</text>
</comment>
<feature type="region of interest" description="Disordered" evidence="1">
    <location>
        <begin position="114"/>
        <end position="164"/>
    </location>
</feature>
<dbReference type="Proteomes" id="UP001222325">
    <property type="component" value="Unassembled WGS sequence"/>
</dbReference>
<reference evidence="2" key="1">
    <citation type="submission" date="2023-03" db="EMBL/GenBank/DDBJ databases">
        <title>Massive genome expansion in bonnet fungi (Mycena s.s.) driven by repeated elements and novel gene families across ecological guilds.</title>
        <authorList>
            <consortium name="Lawrence Berkeley National Laboratory"/>
            <person name="Harder C.B."/>
            <person name="Miyauchi S."/>
            <person name="Viragh M."/>
            <person name="Kuo A."/>
            <person name="Thoen E."/>
            <person name="Andreopoulos B."/>
            <person name="Lu D."/>
            <person name="Skrede I."/>
            <person name="Drula E."/>
            <person name="Henrissat B."/>
            <person name="Morin E."/>
            <person name="Kohler A."/>
            <person name="Barry K."/>
            <person name="LaButti K."/>
            <person name="Morin E."/>
            <person name="Salamov A."/>
            <person name="Lipzen A."/>
            <person name="Mereny Z."/>
            <person name="Hegedus B."/>
            <person name="Baldrian P."/>
            <person name="Stursova M."/>
            <person name="Weitz H."/>
            <person name="Taylor A."/>
            <person name="Grigoriev I.V."/>
            <person name="Nagy L.G."/>
            <person name="Martin F."/>
            <person name="Kauserud H."/>
        </authorList>
    </citation>
    <scope>NUCLEOTIDE SEQUENCE</scope>
    <source>
        <strain evidence="2">CBHHK173m</strain>
    </source>
</reference>
<dbReference type="EMBL" id="JARJCN010000198">
    <property type="protein sequence ID" value="KAJ7063791.1"/>
    <property type="molecule type" value="Genomic_DNA"/>
</dbReference>
<feature type="compositionally biased region" description="Pro residues" evidence="1">
    <location>
        <begin position="202"/>
        <end position="223"/>
    </location>
</feature>
<evidence type="ECO:0000256" key="1">
    <source>
        <dbReference type="SAM" id="MobiDB-lite"/>
    </source>
</evidence>
<evidence type="ECO:0000313" key="3">
    <source>
        <dbReference type="Proteomes" id="UP001222325"/>
    </source>
</evidence>
<accession>A0AAD6TMK3</accession>
<keyword evidence="3" id="KW-1185">Reference proteome</keyword>
<feature type="region of interest" description="Disordered" evidence="1">
    <location>
        <begin position="1"/>
        <end position="23"/>
    </location>
</feature>